<dbReference type="PANTHER" id="PTHR43201:SF8">
    <property type="entry name" value="ACYL-COA SYNTHETASE FAMILY MEMBER 3"/>
    <property type="match status" value="1"/>
</dbReference>
<dbReference type="Pfam" id="PF13193">
    <property type="entry name" value="AMP-binding_C"/>
    <property type="match status" value="1"/>
</dbReference>
<protein>
    <submittedName>
        <fullName evidence="4">Long-chain fatty acid--CoA ligase</fullName>
    </submittedName>
</protein>
<dbReference type="Gene3D" id="3.40.50.12780">
    <property type="entry name" value="N-terminal domain of ligase-like"/>
    <property type="match status" value="1"/>
</dbReference>
<dbReference type="Pfam" id="PF00501">
    <property type="entry name" value="AMP-binding"/>
    <property type="match status" value="1"/>
</dbReference>
<keyword evidence="4" id="KW-0436">Ligase</keyword>
<dbReference type="InterPro" id="IPR000873">
    <property type="entry name" value="AMP-dep_synth/lig_dom"/>
</dbReference>
<evidence type="ECO:0000259" key="2">
    <source>
        <dbReference type="Pfam" id="PF00501"/>
    </source>
</evidence>
<dbReference type="Proteomes" id="UP000219947">
    <property type="component" value="Unassembled WGS sequence"/>
</dbReference>
<comment type="similarity">
    <text evidence="1">Belongs to the ATP-dependent AMP-binding enzyme family.</text>
</comment>
<comment type="caution">
    <text evidence="4">The sequence shown here is derived from an EMBL/GenBank/DDBJ whole genome shotgun (WGS) entry which is preliminary data.</text>
</comment>
<reference evidence="4" key="1">
    <citation type="submission" date="2017-10" db="EMBL/GenBank/DDBJ databases">
        <title>Kefir isolates.</title>
        <authorList>
            <person name="Kim Y."/>
            <person name="Blasche S."/>
        </authorList>
    </citation>
    <scope>NUCLEOTIDE SEQUENCE [LARGE SCALE GENOMIC DNA]</scope>
    <source>
        <strain evidence="4">OG2-2</strain>
    </source>
</reference>
<dbReference type="EMBL" id="PDEV01000002">
    <property type="protein sequence ID" value="PEN16407.1"/>
    <property type="molecule type" value="Genomic_DNA"/>
</dbReference>
<feature type="domain" description="AMP-binding enzyme C-terminal" evidence="3">
    <location>
        <begin position="443"/>
        <end position="520"/>
    </location>
</feature>
<proteinExistence type="inferred from homology"/>
<evidence type="ECO:0000259" key="3">
    <source>
        <dbReference type="Pfam" id="PF13193"/>
    </source>
</evidence>
<dbReference type="GO" id="GO:0006631">
    <property type="term" value="P:fatty acid metabolic process"/>
    <property type="evidence" value="ECO:0007669"/>
    <property type="project" value="TreeGrafter"/>
</dbReference>
<evidence type="ECO:0000313" key="4">
    <source>
        <dbReference type="EMBL" id="PEN16407.1"/>
    </source>
</evidence>
<dbReference type="InterPro" id="IPR045851">
    <property type="entry name" value="AMP-bd_C_sf"/>
</dbReference>
<dbReference type="InterPro" id="IPR025110">
    <property type="entry name" value="AMP-bd_C"/>
</dbReference>
<name>A0A2A8D6J5_9MICC</name>
<evidence type="ECO:0000313" key="5">
    <source>
        <dbReference type="Proteomes" id="UP000219947"/>
    </source>
</evidence>
<dbReference type="AlphaFoldDB" id="A0A2A8D6J5"/>
<dbReference type="SUPFAM" id="SSF56801">
    <property type="entry name" value="Acetyl-CoA synthetase-like"/>
    <property type="match status" value="1"/>
</dbReference>
<dbReference type="InterPro" id="IPR020845">
    <property type="entry name" value="AMP-binding_CS"/>
</dbReference>
<accession>A0A2A8D6J5</accession>
<keyword evidence="5" id="KW-1185">Reference proteome</keyword>
<feature type="domain" description="AMP-dependent synthetase/ligase" evidence="2">
    <location>
        <begin position="28"/>
        <end position="393"/>
    </location>
</feature>
<organism evidence="4 5">
    <name type="scientific">Rothia dentocariosa</name>
    <dbReference type="NCBI Taxonomy" id="2047"/>
    <lineage>
        <taxon>Bacteria</taxon>
        <taxon>Bacillati</taxon>
        <taxon>Actinomycetota</taxon>
        <taxon>Actinomycetes</taxon>
        <taxon>Micrococcales</taxon>
        <taxon>Micrococcaceae</taxon>
        <taxon>Rothia</taxon>
    </lineage>
</organism>
<sequence length="534" mass="56968">MPVTVENASAPEPATSHNIARLLASRIHENTPALVFSASSNIATVTYRKLGQAAARVQAHLRKCGVKEGDRVALSLPNVPLMPALYYGILASGALCVPLNPLLSGAELEHHLQDSGATMLFAWEGTRLAAEAHQVPLVCDGTVHLEILGGTSADPQSSLASFGTDHPSEPELKLCPVSPADPALILYTSGTTGKPKGATLTHANILSNAQSCAQVFGFTAEDIIFGGLPLFHAFGQTVTLNAVCAAGSSIALLPRFTPEEAIKIIDQADVTVLAAVPSMYAALIAALEENPSNARQLKGRIRFGISGGSPLPASAHSAFDALISCPIYEGYGLSETSPVVSFNQAQFGHVTGSVGRVLPGVQVQIRDDEGRSLPAGTHGQLWVSGENIMAGYWNNPLATDEVFDGTWFATGDIARLDNNGNIYIVDRIKDMVLRNGYSVYPREIEDVLQAHPQVRAVAVIGLDDALVGEEIIAVVVSRGHKDDESLIQELDTLARDKLAAYKYPRHYRIVDSMPLGPTGKILKHELRAMFIEKR</sequence>
<dbReference type="PANTHER" id="PTHR43201">
    <property type="entry name" value="ACYL-COA SYNTHETASE"/>
    <property type="match status" value="1"/>
</dbReference>
<dbReference type="Gene3D" id="3.30.300.30">
    <property type="match status" value="1"/>
</dbReference>
<dbReference type="InterPro" id="IPR042099">
    <property type="entry name" value="ANL_N_sf"/>
</dbReference>
<gene>
    <name evidence="4" type="ORF">CRM92_06960</name>
</gene>
<dbReference type="RefSeq" id="WP_098042723.1">
    <property type="nucleotide sequence ID" value="NZ_JAOVAQ010000008.1"/>
</dbReference>
<evidence type="ECO:0000256" key="1">
    <source>
        <dbReference type="ARBA" id="ARBA00006432"/>
    </source>
</evidence>
<dbReference type="GO" id="GO:0031956">
    <property type="term" value="F:medium-chain fatty acid-CoA ligase activity"/>
    <property type="evidence" value="ECO:0007669"/>
    <property type="project" value="TreeGrafter"/>
</dbReference>
<dbReference type="PROSITE" id="PS00455">
    <property type="entry name" value="AMP_BINDING"/>
    <property type="match status" value="1"/>
</dbReference>